<keyword evidence="1" id="KW-0812">Transmembrane</keyword>
<name>A0ABT4QDJ1_9BACL</name>
<protein>
    <recommendedName>
        <fullName evidence="4">Glycosyltransferase 2-like domain-containing protein</fullName>
    </recommendedName>
</protein>
<evidence type="ECO:0000313" key="3">
    <source>
        <dbReference type="Proteomes" id="UP001527882"/>
    </source>
</evidence>
<keyword evidence="3" id="KW-1185">Reference proteome</keyword>
<evidence type="ECO:0008006" key="4">
    <source>
        <dbReference type="Google" id="ProtNLM"/>
    </source>
</evidence>
<feature type="transmembrane region" description="Helical" evidence="1">
    <location>
        <begin position="6"/>
        <end position="22"/>
    </location>
</feature>
<organism evidence="2 3">
    <name type="scientific">Paenibacillus gyeongsangnamensis</name>
    <dbReference type="NCBI Taxonomy" id="3388067"/>
    <lineage>
        <taxon>Bacteria</taxon>
        <taxon>Bacillati</taxon>
        <taxon>Bacillota</taxon>
        <taxon>Bacilli</taxon>
        <taxon>Bacillales</taxon>
        <taxon>Paenibacillaceae</taxon>
        <taxon>Paenibacillus</taxon>
    </lineage>
</organism>
<keyword evidence="1" id="KW-1133">Transmembrane helix</keyword>
<dbReference type="Proteomes" id="UP001527882">
    <property type="component" value="Unassembled WGS sequence"/>
</dbReference>
<reference evidence="2 3" key="1">
    <citation type="submission" date="2022-12" db="EMBL/GenBank/DDBJ databases">
        <title>Draft genome sequence of Paenibacillus sp. dW9.</title>
        <authorList>
            <person name="Choi E.-W."/>
            <person name="Kim D.-U."/>
        </authorList>
    </citation>
    <scope>NUCLEOTIDE SEQUENCE [LARGE SCALE GENOMIC DNA]</scope>
    <source>
        <strain evidence="3">dW9</strain>
    </source>
</reference>
<accession>A0ABT4QDJ1</accession>
<evidence type="ECO:0000256" key="1">
    <source>
        <dbReference type="SAM" id="Phobius"/>
    </source>
</evidence>
<dbReference type="EMBL" id="JAQAGZ010000014">
    <property type="protein sequence ID" value="MCZ8514866.1"/>
    <property type="molecule type" value="Genomic_DNA"/>
</dbReference>
<dbReference type="RefSeq" id="WP_269883394.1">
    <property type="nucleotide sequence ID" value="NZ_JAQAGZ010000014.1"/>
</dbReference>
<comment type="caution">
    <text evidence="2">The sequence shown here is derived from an EMBL/GenBank/DDBJ whole genome shotgun (WGS) entry which is preliminary data.</text>
</comment>
<proteinExistence type="predicted"/>
<gene>
    <name evidence="2" type="ORF">O9H85_21075</name>
</gene>
<keyword evidence="1" id="KW-0472">Membrane</keyword>
<evidence type="ECO:0000313" key="2">
    <source>
        <dbReference type="EMBL" id="MCZ8514866.1"/>
    </source>
</evidence>
<sequence length="132" mass="15309">MLIGLVWIVGCYAAGIALIHILHSRWTRREQAGTVHYALMTRDDQNTVEWFIRSLHFFSWLKGRAITITIIDEGSSDDTLAIAYRLSQEHHLNICMEAALDWDDWVSEHEDEQMMVVRLSQQGSLETAYKFL</sequence>